<reference evidence="3 4" key="1">
    <citation type="submission" date="2015-08" db="EMBL/GenBank/DDBJ databases">
        <title>Draft Genome Sequences of Vibrio parahaemolyticus Strains.</title>
        <authorList>
            <person name="Gonzalez-Escalona N."/>
            <person name="DePaola A."/>
        </authorList>
    </citation>
    <scope>NUCLEOTIDE SEQUENCE [LARGE SCALE GENOMIC DNA]</scope>
    <source>
        <strain evidence="3 4">CFSAN001621</strain>
    </source>
</reference>
<evidence type="ECO:0000313" key="4">
    <source>
        <dbReference type="Proteomes" id="UP000191946"/>
    </source>
</evidence>
<feature type="domain" description="Lcl C-terminal" evidence="1">
    <location>
        <begin position="294"/>
        <end position="408"/>
    </location>
</feature>
<dbReference type="RefSeq" id="WP_005499750.1">
    <property type="nucleotide sequence ID" value="NZ_CP023247.2"/>
</dbReference>
<gene>
    <name evidence="3" type="ORF">AKG60_19850</name>
    <name evidence="2" type="ORF">YA91_07125</name>
</gene>
<dbReference type="InterPro" id="IPR011460">
    <property type="entry name" value="Lcl_C"/>
</dbReference>
<evidence type="ECO:0000313" key="2">
    <source>
        <dbReference type="EMBL" id="ASZ50345.1"/>
    </source>
</evidence>
<evidence type="ECO:0000259" key="1">
    <source>
        <dbReference type="Pfam" id="PF07603"/>
    </source>
</evidence>
<evidence type="ECO:0000313" key="3">
    <source>
        <dbReference type="EMBL" id="OQJ97131.1"/>
    </source>
</evidence>
<dbReference type="Pfam" id="PF07603">
    <property type="entry name" value="Lcl_C"/>
    <property type="match status" value="1"/>
</dbReference>
<dbReference type="Proteomes" id="UP000191946">
    <property type="component" value="Unassembled WGS sequence"/>
</dbReference>
<dbReference type="AlphaFoldDB" id="A0A249W0S1"/>
<sequence>MKFQYSLIAVSLALVGCGGGSGGGDATAPSYNVAGTISAKGTLLDTPVCIDLNQNFVCDATEPSTKSNNAGEFSITSTNKNILTSPILAQVDQGDELTLNMMTPGRGLSKGNDINGVTTLIAALVIDGKTVSQAEQVLKDWLAHANVKLSGSVMSDPNASELEYIEQNTVGLLSKMKPEHITLGLTTMAQTLSYNDKSLAAYLLSDAELTELAAKLSSLSALGSVGNDTGTVLYYTVAKGHSNTATPQELFPGQDAEFGFDKLEKQAATGNGFKFVKLSATGEKLKVDATTWACTLDERTGLVWENKSADENSLQFKDRLFVYESEDFKPFSKDLEQVGCVNARDDVCSTKQYIEHINQKSLCGITNWRLPDYQEFYDVLDFGETEKDASGVVYGMNFKFFPQQTLGSPYLEYGSVWFQAFTFTENDKVKTPEYLRMPLVTVRGADRGQSSSIEIYSDKKDPTADDSYQFPIRLVAEKGE</sequence>
<keyword evidence="4" id="KW-1185">Reference proteome</keyword>
<reference evidence="2" key="2">
    <citation type="submission" date="2017-09" db="EMBL/GenBank/DDBJ databases">
        <authorList>
            <person name="Ehlers B."/>
            <person name="Leendertz F.H."/>
        </authorList>
    </citation>
    <scope>NUCLEOTIDE SEQUENCE</scope>
    <source>
        <strain evidence="2">MAVP-26</strain>
    </source>
</reference>
<dbReference type="PROSITE" id="PS51257">
    <property type="entry name" value="PROKAR_LIPOPROTEIN"/>
    <property type="match status" value="1"/>
</dbReference>
<protein>
    <submittedName>
        <fullName evidence="2">DUF1566 domain-containing protein</fullName>
    </submittedName>
</protein>
<dbReference type="EMBL" id="LHQV01000020">
    <property type="protein sequence ID" value="OQJ97131.1"/>
    <property type="molecule type" value="Genomic_DNA"/>
</dbReference>
<organism evidence="2">
    <name type="scientific">Vibrio parahaemolyticus</name>
    <dbReference type="NCBI Taxonomy" id="670"/>
    <lineage>
        <taxon>Bacteria</taxon>
        <taxon>Pseudomonadati</taxon>
        <taxon>Pseudomonadota</taxon>
        <taxon>Gammaproteobacteria</taxon>
        <taxon>Vibrionales</taxon>
        <taxon>Vibrionaceae</taxon>
        <taxon>Vibrio</taxon>
    </lineage>
</organism>
<dbReference type="EMBL" id="CP023247">
    <property type="protein sequence ID" value="ASZ50345.1"/>
    <property type="molecule type" value="Genomic_DNA"/>
</dbReference>
<proteinExistence type="predicted"/>
<name>A0A249W0S1_VIBPH</name>
<accession>A0A249W0S1</accession>